<dbReference type="Pfam" id="PF25963">
    <property type="entry name" value="Beta-barrel_AAEA"/>
    <property type="match status" value="1"/>
</dbReference>
<dbReference type="STRING" id="1123014.SAMN02745746_00823"/>
<dbReference type="InterPro" id="IPR050739">
    <property type="entry name" value="MFP"/>
</dbReference>
<dbReference type="GO" id="GO:1990961">
    <property type="term" value="P:xenobiotic detoxification by transmembrane export across the plasma membrane"/>
    <property type="evidence" value="ECO:0007669"/>
    <property type="project" value="UniProtKB-ARBA"/>
</dbReference>
<accession>A0A1Y6BCW5</accession>
<evidence type="ECO:0000313" key="12">
    <source>
        <dbReference type="Proteomes" id="UP000192920"/>
    </source>
</evidence>
<dbReference type="FunFam" id="2.40.30.170:FF:000003">
    <property type="entry name" value="Multidrug resistance protein A"/>
    <property type="match status" value="1"/>
</dbReference>
<feature type="domain" description="Multidrug export protein EmrA/FarA alpha-helical hairpin" evidence="9">
    <location>
        <begin position="86"/>
        <end position="206"/>
    </location>
</feature>
<dbReference type="SUPFAM" id="SSF111369">
    <property type="entry name" value="HlyD-like secretion proteins"/>
    <property type="match status" value="1"/>
</dbReference>
<keyword evidence="5" id="KW-0997">Cell inner membrane</keyword>
<evidence type="ECO:0000259" key="10">
    <source>
        <dbReference type="Pfam" id="PF25963"/>
    </source>
</evidence>
<evidence type="ECO:0000313" key="11">
    <source>
        <dbReference type="EMBL" id="SMF02744.1"/>
    </source>
</evidence>
<sequence>MKKPAKNPSRQRGLILASLVFAIAAIGYGAYWATVLRYQEDTDDAYVNGHLIQLTPEIAGTVVSIAADDTDRVNAGQTVVTLEANDARLAFERARNEFVQAVRETRQLIGSERQQNAQVSLRQSELARAEDDLKRRQQLAGSEALSAEELAHARDAVATARAALAVAQEQAASTQALLGQETLASKPAVARAATRLKEAWLALKRTEVRAPLAGYVARRSVQVGQRVNAGSPMLAIVPLDKVWVDANFKESQLHKIRLGQPVELHADMYGGDVTYHGKVAGLAAGTGSAFSLLPAQNATGNWIKVVQRVPVRIELDAAELKTHPLRVGLSMQVEVNTHDQSGATLAEAPRTAPAQMTRALPPDLAQADALVAQLLAANAGSHP</sequence>
<name>A0A1Y6BCW5_9NEIS</name>
<dbReference type="Gene3D" id="2.40.30.170">
    <property type="match status" value="1"/>
</dbReference>
<gene>
    <name evidence="11" type="ORF">SAMN02745746_00823</name>
</gene>
<evidence type="ECO:0000256" key="7">
    <source>
        <dbReference type="ARBA" id="ARBA00022989"/>
    </source>
</evidence>
<dbReference type="GO" id="GO:0015721">
    <property type="term" value="P:bile acid and bile salt transport"/>
    <property type="evidence" value="ECO:0007669"/>
    <property type="project" value="UniProtKB-ARBA"/>
</dbReference>
<dbReference type="RefSeq" id="WP_085275163.1">
    <property type="nucleotide sequence ID" value="NZ_FXAG01000003.1"/>
</dbReference>
<keyword evidence="4" id="KW-1003">Cell membrane</keyword>
<dbReference type="PANTHER" id="PTHR30386:SF19">
    <property type="entry name" value="MULTIDRUG EXPORT PROTEIN EMRA-RELATED"/>
    <property type="match status" value="1"/>
</dbReference>
<evidence type="ECO:0000256" key="5">
    <source>
        <dbReference type="ARBA" id="ARBA00022519"/>
    </source>
</evidence>
<dbReference type="PANTHER" id="PTHR30386">
    <property type="entry name" value="MEMBRANE FUSION SUBUNIT OF EMRAB-TOLC MULTIDRUG EFFLUX PUMP"/>
    <property type="match status" value="1"/>
</dbReference>
<dbReference type="InterPro" id="IPR058633">
    <property type="entry name" value="EmrA/FarA_HH"/>
</dbReference>
<protein>
    <submittedName>
        <fullName evidence="11">Membrane fusion protein, multidrug efflux system</fullName>
    </submittedName>
</protein>
<proteinExistence type="inferred from homology"/>
<comment type="subcellular location">
    <subcellularLocation>
        <location evidence="1">Cell inner membrane</location>
        <topology evidence="1">Single-pass membrane protein</topology>
    </subcellularLocation>
</comment>
<dbReference type="EMBL" id="FXAG01000003">
    <property type="protein sequence ID" value="SMF02744.1"/>
    <property type="molecule type" value="Genomic_DNA"/>
</dbReference>
<evidence type="ECO:0000256" key="8">
    <source>
        <dbReference type="ARBA" id="ARBA00023136"/>
    </source>
</evidence>
<keyword evidence="12" id="KW-1185">Reference proteome</keyword>
<keyword evidence="6" id="KW-0812">Transmembrane</keyword>
<keyword evidence="7" id="KW-1133">Transmembrane helix</keyword>
<dbReference type="Proteomes" id="UP000192920">
    <property type="component" value="Unassembled WGS sequence"/>
</dbReference>
<evidence type="ECO:0000259" key="9">
    <source>
        <dbReference type="Pfam" id="PF25885"/>
    </source>
</evidence>
<dbReference type="Pfam" id="PF25885">
    <property type="entry name" value="HH_EMRA"/>
    <property type="match status" value="1"/>
</dbReference>
<organism evidence="11 12">
    <name type="scientific">Pseudogulbenkiania subflava DSM 22618</name>
    <dbReference type="NCBI Taxonomy" id="1123014"/>
    <lineage>
        <taxon>Bacteria</taxon>
        <taxon>Pseudomonadati</taxon>
        <taxon>Pseudomonadota</taxon>
        <taxon>Betaproteobacteria</taxon>
        <taxon>Neisseriales</taxon>
        <taxon>Chromobacteriaceae</taxon>
        <taxon>Pseudogulbenkiania</taxon>
    </lineage>
</organism>
<evidence type="ECO:0000256" key="4">
    <source>
        <dbReference type="ARBA" id="ARBA00022475"/>
    </source>
</evidence>
<comment type="similarity">
    <text evidence="2">Belongs to the membrane fusion protein (MFP) (TC 8.A.1) family.</text>
</comment>
<dbReference type="InterPro" id="IPR058634">
    <property type="entry name" value="AaeA-lik-b-barrel"/>
</dbReference>
<dbReference type="AlphaFoldDB" id="A0A1Y6BCW5"/>
<evidence type="ECO:0000256" key="3">
    <source>
        <dbReference type="ARBA" id="ARBA00022448"/>
    </source>
</evidence>
<evidence type="ECO:0000256" key="2">
    <source>
        <dbReference type="ARBA" id="ARBA00009477"/>
    </source>
</evidence>
<reference evidence="12" key="1">
    <citation type="submission" date="2017-04" db="EMBL/GenBank/DDBJ databases">
        <authorList>
            <person name="Varghese N."/>
            <person name="Submissions S."/>
        </authorList>
    </citation>
    <scope>NUCLEOTIDE SEQUENCE [LARGE SCALE GENOMIC DNA]</scope>
    <source>
        <strain evidence="12">DSM 22618</strain>
    </source>
</reference>
<evidence type="ECO:0000256" key="1">
    <source>
        <dbReference type="ARBA" id="ARBA00004377"/>
    </source>
</evidence>
<keyword evidence="8" id="KW-0472">Membrane</keyword>
<keyword evidence="3" id="KW-0813">Transport</keyword>
<evidence type="ECO:0000256" key="6">
    <source>
        <dbReference type="ARBA" id="ARBA00022692"/>
    </source>
</evidence>
<feature type="domain" description="p-hydroxybenzoic acid efflux pump subunit AaeA-like beta-barrel" evidence="10">
    <location>
        <begin position="243"/>
        <end position="334"/>
    </location>
</feature>
<dbReference type="GO" id="GO:0046677">
    <property type="term" value="P:response to antibiotic"/>
    <property type="evidence" value="ECO:0007669"/>
    <property type="project" value="UniProtKB-ARBA"/>
</dbReference>
<dbReference type="GO" id="GO:0005886">
    <property type="term" value="C:plasma membrane"/>
    <property type="evidence" value="ECO:0007669"/>
    <property type="project" value="UniProtKB-SubCell"/>
</dbReference>